<keyword evidence="4" id="KW-1185">Reference proteome</keyword>
<dbReference type="Proteomes" id="UP000475214">
    <property type="component" value="Unassembled WGS sequence"/>
</dbReference>
<gene>
    <name evidence="3" type="ORF">G1H10_11345</name>
</gene>
<keyword evidence="3" id="KW-0255">Endonuclease</keyword>
<dbReference type="GO" id="GO:0004519">
    <property type="term" value="F:endonuclease activity"/>
    <property type="evidence" value="ECO:0007669"/>
    <property type="project" value="UniProtKB-KW"/>
</dbReference>
<comment type="caution">
    <text evidence="3">The sequence shown here is derived from an EMBL/GenBank/DDBJ whole genome shotgun (WGS) entry which is preliminary data.</text>
</comment>
<protein>
    <submittedName>
        <fullName evidence="3">HNH endonuclease</fullName>
    </submittedName>
</protein>
<accession>A0A6L9S711</accession>
<feature type="transmembrane region" description="Helical" evidence="1">
    <location>
        <begin position="73"/>
        <end position="91"/>
    </location>
</feature>
<evidence type="ECO:0000313" key="3">
    <source>
        <dbReference type="EMBL" id="NEE00763.1"/>
    </source>
</evidence>
<proteinExistence type="predicted"/>
<name>A0A6L9S711_9ACTN</name>
<keyword evidence="1" id="KW-0472">Membrane</keyword>
<dbReference type="PANTHER" id="PTHR24094:SF15">
    <property type="entry name" value="AMP-DEPENDENT SYNTHETASE_LIGASE DOMAIN-CONTAINING PROTEIN-RELATED"/>
    <property type="match status" value="1"/>
</dbReference>
<dbReference type="PANTHER" id="PTHR24094">
    <property type="entry name" value="SECRETED PROTEIN"/>
    <property type="match status" value="1"/>
</dbReference>
<keyword evidence="1" id="KW-1133">Transmembrane helix</keyword>
<keyword evidence="3" id="KW-0540">Nuclease</keyword>
<dbReference type="AlphaFoldDB" id="A0A6L9S711"/>
<evidence type="ECO:0000256" key="1">
    <source>
        <dbReference type="SAM" id="Phobius"/>
    </source>
</evidence>
<sequence>MCAYIASTVASRALLVTITTVRPCARAVKRAVGRAVACVTRGWHAGVISGEHVGHIQPREVHVSGSLTARVRLCLALVAAALVVAVLALVVDPSATATAPRIPTKTTAQAELNALTVAAERSMSGYSRDKFPHWDTVSGTCNAREQVLKRDGIDVSVNGDCYPTSGRWYSPYDGVTLHSPSDVDIDHVVPLAEAWRSGANSWSTSKRREFANDLYWPQLRAVSAASNRAKGDRDPTAWKPRSAYHCTYAKMWIRTKYQWKLTVQSAEKSELQRMINTC</sequence>
<keyword evidence="3" id="KW-0378">Hydrolase</keyword>
<evidence type="ECO:0000313" key="4">
    <source>
        <dbReference type="Proteomes" id="UP000475214"/>
    </source>
</evidence>
<dbReference type="Pfam" id="PF07510">
    <property type="entry name" value="GmrSD_C"/>
    <property type="match status" value="1"/>
</dbReference>
<evidence type="ECO:0000259" key="2">
    <source>
        <dbReference type="Pfam" id="PF07510"/>
    </source>
</evidence>
<dbReference type="InterPro" id="IPR011089">
    <property type="entry name" value="GmrSD_C"/>
</dbReference>
<reference evidence="3 4" key="1">
    <citation type="submission" date="2020-02" db="EMBL/GenBank/DDBJ databases">
        <authorList>
            <person name="Li X.-J."/>
            <person name="Han X.-M."/>
        </authorList>
    </citation>
    <scope>NUCLEOTIDE SEQUENCE [LARGE SCALE GENOMIC DNA]</scope>
    <source>
        <strain evidence="3 4">CCTCC AB 2017055</strain>
    </source>
</reference>
<keyword evidence="1" id="KW-0812">Transmembrane</keyword>
<organism evidence="3 4">
    <name type="scientific">Phytoactinopolyspora halotolerans</name>
    <dbReference type="NCBI Taxonomy" id="1981512"/>
    <lineage>
        <taxon>Bacteria</taxon>
        <taxon>Bacillati</taxon>
        <taxon>Actinomycetota</taxon>
        <taxon>Actinomycetes</taxon>
        <taxon>Jiangellales</taxon>
        <taxon>Jiangellaceae</taxon>
        <taxon>Phytoactinopolyspora</taxon>
    </lineage>
</organism>
<feature type="domain" description="GmrSD restriction endonucleases C-terminal" evidence="2">
    <location>
        <begin position="178"/>
        <end position="273"/>
    </location>
</feature>
<dbReference type="EMBL" id="JAAGOA010000006">
    <property type="protein sequence ID" value="NEE00763.1"/>
    <property type="molecule type" value="Genomic_DNA"/>
</dbReference>